<dbReference type="FunFam" id="3.30.590.10:FF:000005">
    <property type="entry name" value="Probable glutamine synthetase"/>
    <property type="match status" value="1"/>
</dbReference>
<evidence type="ECO:0000256" key="2">
    <source>
        <dbReference type="ARBA" id="ARBA00021364"/>
    </source>
</evidence>
<proteinExistence type="inferred from homology"/>
<dbReference type="InterPro" id="IPR036651">
    <property type="entry name" value="Gln_synt_N_sf"/>
</dbReference>
<dbReference type="SUPFAM" id="SSF55931">
    <property type="entry name" value="Glutamine synthetase/guanido kinase"/>
    <property type="match status" value="1"/>
</dbReference>
<accession>A0AAV0B1Z6</accession>
<dbReference type="PANTHER" id="PTHR43785:SF12">
    <property type="entry name" value="TYPE-1 GLUTAMINE SYNTHETASE 2"/>
    <property type="match status" value="1"/>
</dbReference>
<dbReference type="SUPFAM" id="SSF54368">
    <property type="entry name" value="Glutamine synthetase, N-terminal domain"/>
    <property type="match status" value="1"/>
</dbReference>
<evidence type="ECO:0000256" key="1">
    <source>
        <dbReference type="ARBA" id="ARBA00009897"/>
    </source>
</evidence>
<evidence type="ECO:0000256" key="7">
    <source>
        <dbReference type="RuleBase" id="RU000384"/>
    </source>
</evidence>
<evidence type="ECO:0000313" key="9">
    <source>
        <dbReference type="EMBL" id="CAH7676406.1"/>
    </source>
</evidence>
<evidence type="ECO:0000256" key="4">
    <source>
        <dbReference type="ARBA" id="ARBA00022741"/>
    </source>
</evidence>
<dbReference type="EMBL" id="CALTRL010002667">
    <property type="protein sequence ID" value="CAH7676406.1"/>
    <property type="molecule type" value="Genomic_DNA"/>
</dbReference>
<name>A0AAV0B1Z6_PHAPC</name>
<comment type="similarity">
    <text evidence="1 6 7">Belongs to the glutamine synthetase family.</text>
</comment>
<reference evidence="9" key="1">
    <citation type="submission" date="2022-06" db="EMBL/GenBank/DDBJ databases">
        <authorList>
            <consortium name="SYNGENTA / RWTH Aachen University"/>
        </authorList>
    </citation>
    <scope>NUCLEOTIDE SEQUENCE</scope>
</reference>
<dbReference type="InterPro" id="IPR014746">
    <property type="entry name" value="Gln_synth/guanido_kin_cat_dom"/>
</dbReference>
<sequence>MTENRFSNRFNSLDDLERDYIGLSRWIKVAGIDVDGVIRGKLISKDKFISSVKSNGFGWCSVVFGWDINDKPYQPELSISNGSNGYRDLIATIDLDSARRIPWEDDTPFFFIDFLNPADSPSNPSKPLFCCPRGVLKNVLNRLKSESEIEAFAGIEYEYFQFKESSQSMKDKGFVGLKPLTLGMHGYSVLRPSLNQAYFRHLLDASSGFDIQIEGHHTETGPGVYETALAYTNALQMADNAALFKLTAKNVGIIHNITPSFMAKPHPNLPGCSGHVHISLKSLKDRSNLFSRSSVKGKTNNNPTPSWPDHTSQISAQAEEFIAGLMSCLPDLIPCLIPTVNGYKRLVEGFWAATRLNWGLDSRLASIRLIAPPICHEDSTRLEIRIPGADMNPHFALAAIIGAGHYGIKKHLSLRDFPPITEESSLKTSKKRTEPGCKSYYGGEDHDLLPNNLKDSTIRFMRSGSRAREIFGDSFVDHFGKTRLNEWKLFNQAVTNWELERYFFFLNNNNKEKVQESYFISLFELTYQRVLSQVHGIGLEEVEGYKFICRPFFFFFFFFKKKKKKKKKN</sequence>
<keyword evidence="3" id="KW-0436">Ligase</keyword>
<evidence type="ECO:0000256" key="6">
    <source>
        <dbReference type="PROSITE-ProRule" id="PRU01331"/>
    </source>
</evidence>
<comment type="caution">
    <text evidence="9">The sequence shown here is derived from an EMBL/GenBank/DDBJ whole genome shotgun (WGS) entry which is preliminary data.</text>
</comment>
<dbReference type="GO" id="GO:0005524">
    <property type="term" value="F:ATP binding"/>
    <property type="evidence" value="ECO:0007669"/>
    <property type="project" value="UniProtKB-KW"/>
</dbReference>
<dbReference type="InterPro" id="IPR008146">
    <property type="entry name" value="Gln_synth_cat_dom"/>
</dbReference>
<dbReference type="PANTHER" id="PTHR43785">
    <property type="entry name" value="GAMMA-GLUTAMYLPUTRESCINE SYNTHETASE"/>
    <property type="match status" value="1"/>
</dbReference>
<dbReference type="SMART" id="SM01230">
    <property type="entry name" value="Gln-synt_C"/>
    <property type="match status" value="1"/>
</dbReference>
<evidence type="ECO:0000259" key="8">
    <source>
        <dbReference type="PROSITE" id="PS51987"/>
    </source>
</evidence>
<protein>
    <recommendedName>
        <fullName evidence="2">Glutamine synthetase</fullName>
    </recommendedName>
</protein>
<keyword evidence="10" id="KW-1185">Reference proteome</keyword>
<dbReference type="GO" id="GO:0004356">
    <property type="term" value="F:glutamine synthetase activity"/>
    <property type="evidence" value="ECO:0007669"/>
    <property type="project" value="InterPro"/>
</dbReference>
<feature type="domain" description="GS catalytic" evidence="8">
    <location>
        <begin position="132"/>
        <end position="552"/>
    </location>
</feature>
<dbReference type="GO" id="GO:0006576">
    <property type="term" value="P:biogenic amine metabolic process"/>
    <property type="evidence" value="ECO:0007669"/>
    <property type="project" value="UniProtKB-ARBA"/>
</dbReference>
<dbReference type="Gene3D" id="3.30.590.10">
    <property type="entry name" value="Glutamine synthetase/guanido kinase, catalytic domain"/>
    <property type="match status" value="1"/>
</dbReference>
<organism evidence="9 10">
    <name type="scientific">Phakopsora pachyrhizi</name>
    <name type="common">Asian soybean rust disease fungus</name>
    <dbReference type="NCBI Taxonomy" id="170000"/>
    <lineage>
        <taxon>Eukaryota</taxon>
        <taxon>Fungi</taxon>
        <taxon>Dikarya</taxon>
        <taxon>Basidiomycota</taxon>
        <taxon>Pucciniomycotina</taxon>
        <taxon>Pucciniomycetes</taxon>
        <taxon>Pucciniales</taxon>
        <taxon>Phakopsoraceae</taxon>
        <taxon>Phakopsora</taxon>
    </lineage>
</organism>
<dbReference type="AlphaFoldDB" id="A0AAV0B1Z6"/>
<dbReference type="GO" id="GO:0006542">
    <property type="term" value="P:glutamine biosynthetic process"/>
    <property type="evidence" value="ECO:0007669"/>
    <property type="project" value="InterPro"/>
</dbReference>
<keyword evidence="4" id="KW-0547">Nucleotide-binding</keyword>
<evidence type="ECO:0000256" key="3">
    <source>
        <dbReference type="ARBA" id="ARBA00022598"/>
    </source>
</evidence>
<dbReference type="Pfam" id="PF00120">
    <property type="entry name" value="Gln-synt_C"/>
    <property type="match status" value="1"/>
</dbReference>
<gene>
    <name evidence="9" type="ORF">PPACK8108_LOCUS11532</name>
</gene>
<evidence type="ECO:0000256" key="5">
    <source>
        <dbReference type="ARBA" id="ARBA00022840"/>
    </source>
</evidence>
<dbReference type="Proteomes" id="UP001153365">
    <property type="component" value="Unassembled WGS sequence"/>
</dbReference>
<keyword evidence="5" id="KW-0067">ATP-binding</keyword>
<evidence type="ECO:0000313" key="10">
    <source>
        <dbReference type="Proteomes" id="UP001153365"/>
    </source>
</evidence>
<dbReference type="Gene3D" id="3.10.20.70">
    <property type="entry name" value="Glutamine synthetase, N-terminal domain"/>
    <property type="match status" value="1"/>
</dbReference>
<dbReference type="PROSITE" id="PS51987">
    <property type="entry name" value="GS_CATALYTIC"/>
    <property type="match status" value="1"/>
</dbReference>